<feature type="domain" description="tRNA/rRNA methyltransferase SpoU type" evidence="3">
    <location>
        <begin position="21"/>
        <end position="96"/>
    </location>
</feature>
<dbReference type="InterPro" id="IPR029028">
    <property type="entry name" value="Alpha/beta_knot_MTases"/>
</dbReference>
<keyword evidence="1 4" id="KW-0489">Methyltransferase</keyword>
<dbReference type="GO" id="GO:0005829">
    <property type="term" value="C:cytosol"/>
    <property type="evidence" value="ECO:0007669"/>
    <property type="project" value="TreeGrafter"/>
</dbReference>
<sequence>MQYYEWQDLLDSAAQKNEPPFLLILDGLEDPRNFGAILRTAEAAGAHGVIIPKRRSVQVNDTVRRTSTGAADLVPVAQVANVNEIIKRLKKMGIWV</sequence>
<dbReference type="Pfam" id="PF00588">
    <property type="entry name" value="SpoU_methylase"/>
    <property type="match status" value="1"/>
</dbReference>
<reference evidence="4 5" key="1">
    <citation type="journal article" date="2019" name="ISME J.">
        <title>Genome analyses of uncultured TG2/ZB3 bacteria in 'Margulisbacteria' specifically attached to ectosymbiotic spirochetes of protists in the termite gut.</title>
        <authorList>
            <person name="Utami Y.D."/>
            <person name="Kuwahara H."/>
            <person name="Igai K."/>
            <person name="Murakami T."/>
            <person name="Sugaya K."/>
            <person name="Morikawa T."/>
            <person name="Nagura Y."/>
            <person name="Yuki M."/>
            <person name="Deevong P."/>
            <person name="Inoue T."/>
            <person name="Kihara K."/>
            <person name="Lo N."/>
            <person name="Yamada A."/>
            <person name="Ohkuma M."/>
            <person name="Hongoh Y."/>
        </authorList>
    </citation>
    <scope>NUCLEOTIDE SEQUENCE [LARGE SCALE GENOMIC DNA]</scope>
    <source>
        <strain evidence="4">NkOx7-01</strain>
    </source>
</reference>
<evidence type="ECO:0000313" key="4">
    <source>
        <dbReference type="EMBL" id="GBR74978.1"/>
    </source>
</evidence>
<dbReference type="Gene3D" id="3.40.1280.10">
    <property type="match status" value="1"/>
</dbReference>
<protein>
    <submittedName>
        <fullName evidence="4">rRNA methylases</fullName>
    </submittedName>
</protein>
<dbReference type="GO" id="GO:0003723">
    <property type="term" value="F:RNA binding"/>
    <property type="evidence" value="ECO:0007669"/>
    <property type="project" value="InterPro"/>
</dbReference>
<dbReference type="GO" id="GO:0008173">
    <property type="term" value="F:RNA methyltransferase activity"/>
    <property type="evidence" value="ECO:0007669"/>
    <property type="project" value="InterPro"/>
</dbReference>
<organism evidence="4 5">
    <name type="scientific">Termititenax aidoneus</name>
    <dbReference type="NCBI Taxonomy" id="2218524"/>
    <lineage>
        <taxon>Bacteria</taxon>
        <taxon>Bacillati</taxon>
        <taxon>Candidatus Margulisiibacteriota</taxon>
        <taxon>Candidatus Termititenacia</taxon>
        <taxon>Candidatus Termititenacales</taxon>
        <taxon>Candidatus Termititenacaceae</taxon>
        <taxon>Candidatus Termititenax</taxon>
    </lineage>
</organism>
<proteinExistence type="predicted"/>
<name>A0A388TDI6_TERA1</name>
<evidence type="ECO:0000256" key="2">
    <source>
        <dbReference type="ARBA" id="ARBA00022679"/>
    </source>
</evidence>
<dbReference type="GO" id="GO:0032259">
    <property type="term" value="P:methylation"/>
    <property type="evidence" value="ECO:0007669"/>
    <property type="project" value="UniProtKB-KW"/>
</dbReference>
<dbReference type="EMBL" id="BGZN01000121">
    <property type="protein sequence ID" value="GBR74978.1"/>
    <property type="molecule type" value="Genomic_DNA"/>
</dbReference>
<dbReference type="AlphaFoldDB" id="A0A388TDI6"/>
<dbReference type="InterPro" id="IPR004441">
    <property type="entry name" value="rRNA_MeTrfase_TrmH"/>
</dbReference>
<keyword evidence="2" id="KW-0808">Transferase</keyword>
<dbReference type="CDD" id="cd18103">
    <property type="entry name" value="SpoU-like_RlmB"/>
    <property type="match status" value="1"/>
</dbReference>
<evidence type="ECO:0000259" key="3">
    <source>
        <dbReference type="Pfam" id="PF00588"/>
    </source>
</evidence>
<dbReference type="GO" id="GO:0006396">
    <property type="term" value="P:RNA processing"/>
    <property type="evidence" value="ECO:0007669"/>
    <property type="project" value="InterPro"/>
</dbReference>
<dbReference type="PANTHER" id="PTHR46429:SF1">
    <property type="entry name" value="23S RRNA (GUANOSINE-2'-O-)-METHYLTRANSFERASE RLMB"/>
    <property type="match status" value="1"/>
</dbReference>
<evidence type="ECO:0000256" key="1">
    <source>
        <dbReference type="ARBA" id="ARBA00022603"/>
    </source>
</evidence>
<accession>A0A388TDI6</accession>
<evidence type="ECO:0000313" key="5">
    <source>
        <dbReference type="Proteomes" id="UP000269352"/>
    </source>
</evidence>
<dbReference type="InterPro" id="IPR029026">
    <property type="entry name" value="tRNA_m1G_MTases_N"/>
</dbReference>
<dbReference type="SUPFAM" id="SSF75217">
    <property type="entry name" value="alpha/beta knot"/>
    <property type="match status" value="1"/>
</dbReference>
<comment type="caution">
    <text evidence="4">The sequence shown here is derived from an EMBL/GenBank/DDBJ whole genome shotgun (WGS) entry which is preliminary data.</text>
</comment>
<feature type="non-terminal residue" evidence="4">
    <location>
        <position position="96"/>
    </location>
</feature>
<gene>
    <name evidence="4" type="ORF">NO1_2059</name>
</gene>
<dbReference type="PANTHER" id="PTHR46429">
    <property type="entry name" value="23S RRNA (GUANOSINE-2'-O-)-METHYLTRANSFERASE RLMB"/>
    <property type="match status" value="1"/>
</dbReference>
<dbReference type="Proteomes" id="UP000269352">
    <property type="component" value="Unassembled WGS sequence"/>
</dbReference>
<dbReference type="InterPro" id="IPR001537">
    <property type="entry name" value="SpoU_MeTrfase"/>
</dbReference>
<keyword evidence="5" id="KW-1185">Reference proteome</keyword>